<accession>A0A2W1D7A8</accession>
<dbReference type="OMA" id="QIFASPW"/>
<protein>
    <submittedName>
        <fullName evidence="1">Uncharacterized protein</fullName>
    </submittedName>
</protein>
<keyword evidence="2" id="KW-1185">Reference proteome</keyword>
<gene>
    <name evidence="1" type="ORF">Ptr86124_006564</name>
</gene>
<dbReference type="EMBL" id="NRDI02000008">
    <property type="protein sequence ID" value="KAI1513934.1"/>
    <property type="molecule type" value="Genomic_DNA"/>
</dbReference>
<comment type="caution">
    <text evidence="1">The sequence shown here is derived from an EMBL/GenBank/DDBJ whole genome shotgun (WGS) entry which is preliminary data.</text>
</comment>
<sequence length="181" mass="21027">MIQLERLDEQLQIIERQLVSRGAWRPPTQLSTPLSPEVLEMADLSHAVALLRNLIEPKGSAQETTPRLSLSAYSWVWDPVWHEFYTYIPSERTFLSLSRWKLNEARNVWEHVSQASTNILPNAAAEKLGAWEDWKWHPVWGWYLDLEDEGSGEKAKIFASPWQVDDDDEWVYVGTLGQEDH</sequence>
<evidence type="ECO:0000313" key="2">
    <source>
        <dbReference type="Proteomes" id="UP000249757"/>
    </source>
</evidence>
<proteinExistence type="predicted"/>
<reference evidence="2" key="1">
    <citation type="journal article" date="2022" name="Microb. Genom.">
        <title>A global pangenome for the wheat fungal pathogen Pyrenophora tritici-repentis and prediction of effector protein structural homology.</title>
        <authorList>
            <person name="Moolhuijzen P.M."/>
            <person name="See P.T."/>
            <person name="Shi G."/>
            <person name="Powell H.R."/>
            <person name="Cockram J."/>
            <person name="Jorgensen L.N."/>
            <person name="Benslimane H."/>
            <person name="Strelkov S.E."/>
            <person name="Turner J."/>
            <person name="Liu Z."/>
            <person name="Moffat C.S."/>
        </authorList>
    </citation>
    <scope>NUCLEOTIDE SEQUENCE [LARGE SCALE GENOMIC DNA]</scope>
</reference>
<dbReference type="AlphaFoldDB" id="A0A2W1D7A8"/>
<organism evidence="1 2">
    <name type="scientific">Pyrenophora tritici-repentis</name>
    <dbReference type="NCBI Taxonomy" id="45151"/>
    <lineage>
        <taxon>Eukaryota</taxon>
        <taxon>Fungi</taxon>
        <taxon>Dikarya</taxon>
        <taxon>Ascomycota</taxon>
        <taxon>Pezizomycotina</taxon>
        <taxon>Dothideomycetes</taxon>
        <taxon>Pleosporomycetidae</taxon>
        <taxon>Pleosporales</taxon>
        <taxon>Pleosporineae</taxon>
        <taxon>Pleosporaceae</taxon>
        <taxon>Pyrenophora</taxon>
    </lineage>
</organism>
<name>A0A2W1D7A8_9PLEO</name>
<dbReference type="Proteomes" id="UP000249757">
    <property type="component" value="Unassembled WGS sequence"/>
</dbReference>
<evidence type="ECO:0000313" key="1">
    <source>
        <dbReference type="EMBL" id="KAI1513934.1"/>
    </source>
</evidence>